<evidence type="ECO:0000313" key="1">
    <source>
        <dbReference type="EMBL" id="KKM99477.1"/>
    </source>
</evidence>
<organism evidence="1">
    <name type="scientific">marine sediment metagenome</name>
    <dbReference type="NCBI Taxonomy" id="412755"/>
    <lineage>
        <taxon>unclassified sequences</taxon>
        <taxon>metagenomes</taxon>
        <taxon>ecological metagenomes</taxon>
    </lineage>
</organism>
<dbReference type="AlphaFoldDB" id="A0A0F9Q246"/>
<name>A0A0F9Q246_9ZZZZ</name>
<comment type="caution">
    <text evidence="1">The sequence shown here is derived from an EMBL/GenBank/DDBJ whole genome shotgun (WGS) entry which is preliminary data.</text>
</comment>
<sequence>MVINNAISLGSGRPSGWVGQFEVGDSVSFGPIPMDALTLYSLGYDIQPRSALSPWVRLGYAGFGLADRCTCSWAVYDPATGYSAADQQVLSGAGPWVYTVDTTDWPAGMGMQRITFAWEWDGPGYGWIVDRYILLGSGGGGGSDLIVSLFSYERPEMNHVVYQTLNGDLIAKQGPS</sequence>
<gene>
    <name evidence="1" type="ORF">LCGC14_1147490</name>
</gene>
<accession>A0A0F9Q246</accession>
<proteinExistence type="predicted"/>
<reference evidence="1" key="1">
    <citation type="journal article" date="2015" name="Nature">
        <title>Complex archaea that bridge the gap between prokaryotes and eukaryotes.</title>
        <authorList>
            <person name="Spang A."/>
            <person name="Saw J.H."/>
            <person name="Jorgensen S.L."/>
            <person name="Zaremba-Niedzwiedzka K."/>
            <person name="Martijn J."/>
            <person name="Lind A.E."/>
            <person name="van Eijk R."/>
            <person name="Schleper C."/>
            <person name="Guy L."/>
            <person name="Ettema T.J."/>
        </authorList>
    </citation>
    <scope>NUCLEOTIDE SEQUENCE</scope>
</reference>
<protein>
    <submittedName>
        <fullName evidence="1">Uncharacterized protein</fullName>
    </submittedName>
</protein>
<dbReference type="EMBL" id="LAZR01005494">
    <property type="protein sequence ID" value="KKM99477.1"/>
    <property type="molecule type" value="Genomic_DNA"/>
</dbReference>